<gene>
    <name evidence="1" type="ORF">Harvfovirus27_16</name>
</gene>
<protein>
    <submittedName>
        <fullName evidence="1">Uncharacterized protein</fullName>
    </submittedName>
</protein>
<proteinExistence type="predicted"/>
<dbReference type="InterPro" id="IPR011047">
    <property type="entry name" value="Quinoprotein_ADH-like_sf"/>
</dbReference>
<name>A0A3G5A275_9VIRU</name>
<accession>A0A3G5A275</accession>
<dbReference type="SUPFAM" id="SSF50998">
    <property type="entry name" value="Quinoprotein alcohol dehydrogenase-like"/>
    <property type="match status" value="1"/>
</dbReference>
<dbReference type="EMBL" id="MK072269">
    <property type="protein sequence ID" value="AYV81327.1"/>
    <property type="molecule type" value="Genomic_DNA"/>
</dbReference>
<organism evidence="1">
    <name type="scientific">Harvfovirus sp</name>
    <dbReference type="NCBI Taxonomy" id="2487768"/>
    <lineage>
        <taxon>Viruses</taxon>
        <taxon>Varidnaviria</taxon>
        <taxon>Bamfordvirae</taxon>
        <taxon>Nucleocytoviricota</taxon>
        <taxon>Megaviricetes</taxon>
        <taxon>Imitervirales</taxon>
        <taxon>Mimiviridae</taxon>
        <taxon>Klosneuvirinae</taxon>
    </lineage>
</organism>
<evidence type="ECO:0000313" key="1">
    <source>
        <dbReference type="EMBL" id="AYV81327.1"/>
    </source>
</evidence>
<sequence length="497" mass="53408">MSIVGNRVTAEWVSKSKLLSDPKTSSVLYGSVAHDQEGNIYSIGTIVGEAKFGQFTLNKTVESPFITKQNQCGEFIYVVSGNVTGGTGTQVSCNKLKHIEDQLFSANSLKATTAIPQAFGDTIIADDDGLYIAGTFMGNLEFDDEKLSNQTGGFTLFLAKLNKCDGKAIWVQATSNVSGSLGVNAMSDDDKSLYLTGGFSGKINFGITTIDSIATNLFVTKVNKLRGEFLWTKASSGTLSFALGQGVSVKDNSCCECCDNGLVYVVGFFSGVVIFGTINLESISQDAFVVMIDSSTGNWIKAIQTKASRGSAVQGRAIVANRSIYITGFFSGDVVFGTTPIKSPPNIYSLTFISKLTEDLEWEKTVIGDAKDITGIRNFNSCFSIASDDEYVYVTGTFLGYSKFGHIDPIISDPNRAFFLVQLSRKLNFVAVFQSENLNLDGANNFPATMGLLVRDNIVTCAGIFTGSFRIGQLLVESNTTITNGGNVWIAQLCISD</sequence>
<reference evidence="1" key="1">
    <citation type="submission" date="2018-10" db="EMBL/GenBank/DDBJ databases">
        <title>Hidden diversity of soil giant viruses.</title>
        <authorList>
            <person name="Schulz F."/>
            <person name="Alteio L."/>
            <person name="Goudeau D."/>
            <person name="Ryan E.M."/>
            <person name="Malmstrom R.R."/>
            <person name="Blanchard J."/>
            <person name="Woyke T."/>
        </authorList>
    </citation>
    <scope>NUCLEOTIDE SEQUENCE</scope>
    <source>
        <strain evidence="1">HAV1</strain>
    </source>
</reference>